<accession>A0A6C1DTD6</accession>
<feature type="compositionally biased region" description="Basic and acidic residues" evidence="1">
    <location>
        <begin position="391"/>
        <end position="409"/>
    </location>
</feature>
<dbReference type="Proteomes" id="UP000501346">
    <property type="component" value="Chromosome ScVII"/>
</dbReference>
<protein>
    <submittedName>
        <fullName evidence="2">Ligase interacting factor</fullName>
    </submittedName>
</protein>
<evidence type="ECO:0000313" key="3">
    <source>
        <dbReference type="Proteomes" id="UP000501346"/>
    </source>
</evidence>
<dbReference type="Gene3D" id="1.20.5.370">
    <property type="match status" value="1"/>
</dbReference>
<dbReference type="SUPFAM" id="SSF58022">
    <property type="entry name" value="XRCC4, C-terminal oligomerization domain"/>
    <property type="match status" value="1"/>
</dbReference>
<evidence type="ECO:0000313" key="2">
    <source>
        <dbReference type="EMBL" id="QID79464.1"/>
    </source>
</evidence>
<sequence length="421" mass="48347">MSQLTEFISCIPVVNEEQNEEDERGLCKIQIEDGAMLETLDENSLSGLRIEKMLVSEGTGIFSKSSFGINDLRIFTGENIDEESKKYVWYELLKMLTGHKVYIASLDEKVVFTKWTCRMQDDEVWKVVMELESSAIIRKIAELTLHPVKKGEIDLFEMADKLYKDICCVNDSYRNIKESDSSNRNRVEQLARERELLDRLLETRDERTRAMMVTLLNEKKKKIRELHEILRQNNIKLSDDDVLDSALINTEVQKPISELNSPGKRMKRRKTVVEPQNLQKKLKDTSRRRANRKISNQSVIKMEDDDFDDFQFFGLSKRPIITAKDKLSEKYDDITSFGDDTQSISFESDSSSDVQKHLVSLEDNGIQISAGRSDEDYGDISGSESETDASAGEKKSFNHSEQSGNDREPCLQTESETDIET</sequence>
<proteinExistence type="predicted"/>
<dbReference type="InterPro" id="IPR014751">
    <property type="entry name" value="XRCC4-like_C"/>
</dbReference>
<dbReference type="EMBL" id="CP048988">
    <property type="protein sequence ID" value="QID79464.1"/>
    <property type="molecule type" value="Genomic_DNA"/>
</dbReference>
<reference evidence="2 3" key="1">
    <citation type="journal article" date="2019" name="BMC Genomics">
        <title>Chromosome level assembly and comparative genome analysis confirm lager-brewing yeasts originated from a single hybridization.</title>
        <authorList>
            <person name="Salazar A.N."/>
            <person name="Gorter de Vries A.R."/>
            <person name="van den Broek M."/>
            <person name="Brouwers N."/>
            <person name="de la Torre Cortes P."/>
            <person name="Kuijpers N.G.A."/>
            <person name="Daran J.G."/>
            <person name="Abeel T."/>
        </authorList>
    </citation>
    <scope>NUCLEOTIDE SEQUENCE [LARGE SCALE GENOMIC DNA]</scope>
    <source>
        <strain evidence="2 3">CBS 1483</strain>
    </source>
</reference>
<dbReference type="GO" id="GO:0016874">
    <property type="term" value="F:ligase activity"/>
    <property type="evidence" value="ECO:0007669"/>
    <property type="project" value="UniProtKB-KW"/>
</dbReference>
<evidence type="ECO:0000256" key="1">
    <source>
        <dbReference type="SAM" id="MobiDB-lite"/>
    </source>
</evidence>
<dbReference type="OrthoDB" id="4067005at2759"/>
<feature type="region of interest" description="Disordered" evidence="1">
    <location>
        <begin position="365"/>
        <end position="421"/>
    </location>
</feature>
<organism evidence="2 3">
    <name type="scientific">Saccharomyces pastorianus</name>
    <name type="common">Lager yeast</name>
    <name type="synonym">Saccharomyces cerevisiae x Saccharomyces eubayanus</name>
    <dbReference type="NCBI Taxonomy" id="27292"/>
    <lineage>
        <taxon>Eukaryota</taxon>
        <taxon>Fungi</taxon>
        <taxon>Dikarya</taxon>
        <taxon>Ascomycota</taxon>
        <taxon>Saccharomycotina</taxon>
        <taxon>Saccharomycetes</taxon>
        <taxon>Saccharomycetales</taxon>
        <taxon>Saccharomycetaceae</taxon>
        <taxon>Saccharomyces</taxon>
    </lineage>
</organism>
<dbReference type="AlphaFoldDB" id="A0A6C1DTD6"/>
<gene>
    <name evidence="2" type="primary">LIF1_1</name>
    <name evidence="2" type="ORF">GRS66_001731</name>
</gene>
<keyword evidence="2" id="KW-0436">Ligase</keyword>
<name>A0A6C1DTD6_SACPS</name>
<keyword evidence="3" id="KW-1185">Reference proteome</keyword>